<reference evidence="3" key="1">
    <citation type="submission" date="2015-09" db="EMBL/GenBank/DDBJ databases">
        <authorList>
            <person name="Bertelli C."/>
        </authorList>
    </citation>
    <scope>NUCLEOTIDE SEQUENCE [LARGE SCALE GENOMIC DNA]</scope>
    <source>
        <strain evidence="3">KNic</strain>
    </source>
</reference>
<dbReference type="RefSeq" id="WP_059059946.1">
    <property type="nucleotide sequence ID" value="NZ_LN879502.1"/>
</dbReference>
<dbReference type="AlphaFoldDB" id="A0A0U5J9B0"/>
<sequence length="733" mass="84185">MFDQKLYNGNLALLHLINAPLANKVSSFLNGQTICLTPCTTHEEANLSIQQGDKAYFLHSENGPSREAKEWYAGLSLENCDVLYVYGLGLGYLYQDLKEWLKGDPNRYLIFLEDELAVIRYFLELEHAAPLLQDPQVDIRDFSEAHYDRSIVRLLTQDNLLRSFSVTALPSYAANKMPFFSMIQDLIEFETTEQNIRYQELAQFGVAFFNNFYRNLLQLPHSYLADHLANKFKDIPAIICGAGPSLAKHATKLKELHQKALLFGPGSALNVLTHEGVWPHFGVNIDPTAETFHRQIMNRAFETPVFYRNRIYYEALTAIHGPRLFLSGAVFYWAAKWFEEQLGLPSLQLEGGYNVVHATLEIARLLGCNPIIFVGLDLSFREGEHYASGVERHPLFPEKTEQKTHLGPPIQVKNIKGEKVWSYWTWIAEAQWTDLYGRTHPDLRLINASDEGIGLFSIPNLSLQEVSETYLTQTFELEQLIHSAIQGAGSVPVDRSKVKNCIQIFYNSLKQCEAICQAILQLSDHESSQGLEEALKQEVGFNYLLQQFDDFFSTFIQKDLRNLKRLPEHERSQRHKQLMQERYRFLLQTTKVNLKIIENTLKEQQASALPPPAVPFEPSDAQKPAYYTSGSLYSTPGLSEHLRQGNYLYYYENGSLKTELNYKQGQLDGVVRLYYPTGHLKRELYFHEGQREGTEKSWYENGQLFTEVDYHQNIAKRARCWFPDGTLAKDITL</sequence>
<accession>A0A0U5J9B0</accession>
<protein>
    <recommendedName>
        <fullName evidence="1">6-hydroxymethylpterin diphosphokinase MptE-like domain-containing protein</fullName>
    </recommendedName>
</protein>
<dbReference type="PANTHER" id="PTHR41786:SF1">
    <property type="entry name" value="6-HYDROXYMETHYLPTERIN DIPHOSPHOKINASE MPTE-LIKE DOMAIN-CONTAINING PROTEIN"/>
    <property type="match status" value="1"/>
</dbReference>
<dbReference type="InterPro" id="IPR011652">
    <property type="entry name" value="MORN_2"/>
</dbReference>
<evidence type="ECO:0000313" key="3">
    <source>
        <dbReference type="Proteomes" id="UP000069902"/>
    </source>
</evidence>
<name>A0A0U5J9B0_9BACT</name>
<dbReference type="Gene3D" id="3.90.930.1">
    <property type="match status" value="1"/>
</dbReference>
<gene>
    <name evidence="2" type="ORF">PNK_0380</name>
</gene>
<dbReference type="Pfam" id="PF01973">
    <property type="entry name" value="MptE-like"/>
    <property type="match status" value="1"/>
</dbReference>
<keyword evidence="3" id="KW-1185">Reference proteome</keyword>
<dbReference type="PANTHER" id="PTHR41786">
    <property type="entry name" value="MOTILITY ACCESSORY FACTOR MAF"/>
    <property type="match status" value="1"/>
</dbReference>
<dbReference type="SUPFAM" id="SSF82185">
    <property type="entry name" value="Histone H3 K4-specific methyltransferase SET7/9 N-terminal domain"/>
    <property type="match status" value="1"/>
</dbReference>
<dbReference type="STRING" id="389348.PNK_0380"/>
<organism evidence="2 3">
    <name type="scientific">Candidatus Protochlamydia naegleriophila</name>
    <dbReference type="NCBI Taxonomy" id="389348"/>
    <lineage>
        <taxon>Bacteria</taxon>
        <taxon>Pseudomonadati</taxon>
        <taxon>Chlamydiota</taxon>
        <taxon>Chlamydiia</taxon>
        <taxon>Parachlamydiales</taxon>
        <taxon>Parachlamydiaceae</taxon>
        <taxon>Candidatus Protochlamydia</taxon>
    </lineage>
</organism>
<dbReference type="InterPro" id="IPR002826">
    <property type="entry name" value="MptE-like"/>
</dbReference>
<dbReference type="KEGG" id="pnl:PNK_0380"/>
<evidence type="ECO:0000259" key="1">
    <source>
        <dbReference type="Pfam" id="PF01973"/>
    </source>
</evidence>
<dbReference type="InParanoid" id="A0A0U5J9B0"/>
<dbReference type="PATRIC" id="fig|389348.3.peg.428"/>
<evidence type="ECO:0000313" key="2">
    <source>
        <dbReference type="EMBL" id="CUI16014.1"/>
    </source>
</evidence>
<dbReference type="EMBL" id="LN879502">
    <property type="protein sequence ID" value="CUI16014.1"/>
    <property type="molecule type" value="Genomic_DNA"/>
</dbReference>
<dbReference type="Pfam" id="PF07661">
    <property type="entry name" value="MORN_2"/>
    <property type="match status" value="3"/>
</dbReference>
<dbReference type="Proteomes" id="UP000069902">
    <property type="component" value="Chromosome cPNK"/>
</dbReference>
<feature type="domain" description="6-hydroxymethylpterin diphosphokinase MptE-like" evidence="1">
    <location>
        <begin position="210"/>
        <end position="382"/>
    </location>
</feature>
<proteinExistence type="predicted"/>